<dbReference type="eggNOG" id="COG0697">
    <property type="taxonomic scope" value="Bacteria"/>
</dbReference>
<evidence type="ECO:0000313" key="3">
    <source>
        <dbReference type="EMBL" id="EPR35314.1"/>
    </source>
</evidence>
<dbReference type="InterPro" id="IPR000620">
    <property type="entry name" value="EamA_dom"/>
</dbReference>
<sequence length="291" mass="32048">MKKEYLLGLLTVLLWSTSATAFKLTLGYMDPVQLLFYATLASTVVVWAILAVQGKTMLIFSLKPREYRIFLGLGFLNPFVYYLMLFKAYAHLPAQVAQPINYTWPVMLSLLSVPLLGQRLTRIDLTATLVCYSGVVLVSTKGSLAGFRSLDPIGIILAVSCTVIWALYWICSIRIKAEPIVGLFLCFVFSLPFTAASCILFSQLWVPDVMGLPGAAWVGCFEMGITFVTWLTALKLSDNAGRVANLIFLTPFVSLVFIHFLLGETIYVTTFAGLVLIVSGLLMQKIMAAGP</sequence>
<accession>S7UMX6</accession>
<dbReference type="InterPro" id="IPR037185">
    <property type="entry name" value="EmrE-like"/>
</dbReference>
<name>S7UMX6_DESML</name>
<dbReference type="PATRIC" id="fig|1121405.3.peg.3593"/>
<dbReference type="OrthoDB" id="5729944at2"/>
<keyword evidence="1" id="KW-0472">Membrane</keyword>
<evidence type="ECO:0000259" key="2">
    <source>
        <dbReference type="Pfam" id="PF00892"/>
    </source>
</evidence>
<feature type="transmembrane region" description="Helical" evidence="1">
    <location>
        <begin position="243"/>
        <end position="260"/>
    </location>
</feature>
<feature type="transmembrane region" description="Helical" evidence="1">
    <location>
        <begin position="153"/>
        <end position="171"/>
    </location>
</feature>
<feature type="transmembrane region" description="Helical" evidence="1">
    <location>
        <begin position="102"/>
        <end position="117"/>
    </location>
</feature>
<dbReference type="PANTHER" id="PTHR22911:SF137">
    <property type="entry name" value="SOLUTE CARRIER FAMILY 35 MEMBER G2-RELATED"/>
    <property type="match status" value="1"/>
</dbReference>
<proteinExistence type="predicted"/>
<evidence type="ECO:0000313" key="4">
    <source>
        <dbReference type="Proteomes" id="UP000014977"/>
    </source>
</evidence>
<dbReference type="RefSeq" id="WP_020878218.1">
    <property type="nucleotide sequence ID" value="NZ_ATHJ01000108.1"/>
</dbReference>
<dbReference type="PANTHER" id="PTHR22911">
    <property type="entry name" value="ACYL-MALONYL CONDENSING ENZYME-RELATED"/>
    <property type="match status" value="1"/>
</dbReference>
<organism evidence="3 4">
    <name type="scientific">Desulfococcus multivorans DSM 2059</name>
    <dbReference type="NCBI Taxonomy" id="1121405"/>
    <lineage>
        <taxon>Bacteria</taxon>
        <taxon>Pseudomonadati</taxon>
        <taxon>Thermodesulfobacteriota</taxon>
        <taxon>Desulfobacteria</taxon>
        <taxon>Desulfobacterales</taxon>
        <taxon>Desulfococcaceae</taxon>
        <taxon>Desulfococcus</taxon>
    </lineage>
</organism>
<feature type="transmembrane region" description="Helical" evidence="1">
    <location>
        <begin position="183"/>
        <end position="206"/>
    </location>
</feature>
<feature type="transmembrane region" description="Helical" evidence="1">
    <location>
        <begin position="70"/>
        <end position="90"/>
    </location>
</feature>
<dbReference type="STRING" id="897.B2D07_09355"/>
<dbReference type="Proteomes" id="UP000014977">
    <property type="component" value="Unassembled WGS sequence"/>
</dbReference>
<reference evidence="3 4" key="1">
    <citation type="journal article" date="2013" name="Genome Announc.">
        <title>Draft genome sequences for three mercury-methylating, sulfate-reducing bacteria.</title>
        <authorList>
            <person name="Brown S.D."/>
            <person name="Hurt R.A.Jr."/>
            <person name="Gilmour C.C."/>
            <person name="Elias D.A."/>
        </authorList>
    </citation>
    <scope>NUCLEOTIDE SEQUENCE [LARGE SCALE GENOMIC DNA]</scope>
    <source>
        <strain evidence="3 4">DSM 2059</strain>
    </source>
</reference>
<dbReference type="EMBL" id="ATHJ01000108">
    <property type="protein sequence ID" value="EPR35314.1"/>
    <property type="molecule type" value="Genomic_DNA"/>
</dbReference>
<dbReference type="Pfam" id="PF00892">
    <property type="entry name" value="EamA"/>
    <property type="match status" value="2"/>
</dbReference>
<gene>
    <name evidence="3" type="ORF">dsmv_3128</name>
</gene>
<dbReference type="GO" id="GO:0016020">
    <property type="term" value="C:membrane"/>
    <property type="evidence" value="ECO:0007669"/>
    <property type="project" value="InterPro"/>
</dbReference>
<keyword evidence="4" id="KW-1185">Reference proteome</keyword>
<comment type="caution">
    <text evidence="3">The sequence shown here is derived from an EMBL/GenBank/DDBJ whole genome shotgun (WGS) entry which is preliminary data.</text>
</comment>
<keyword evidence="1" id="KW-0812">Transmembrane</keyword>
<keyword evidence="1" id="KW-1133">Transmembrane helix</keyword>
<feature type="transmembrane region" description="Helical" evidence="1">
    <location>
        <begin position="31"/>
        <end position="50"/>
    </location>
</feature>
<dbReference type="AlphaFoldDB" id="S7UMX6"/>
<dbReference type="SUPFAM" id="SSF103481">
    <property type="entry name" value="Multidrug resistance efflux transporter EmrE"/>
    <property type="match status" value="2"/>
</dbReference>
<feature type="transmembrane region" description="Helical" evidence="1">
    <location>
        <begin position="266"/>
        <end position="283"/>
    </location>
</feature>
<feature type="transmembrane region" description="Helical" evidence="1">
    <location>
        <begin position="212"/>
        <end position="231"/>
    </location>
</feature>
<feature type="transmembrane region" description="Helical" evidence="1">
    <location>
        <begin position="129"/>
        <end position="147"/>
    </location>
</feature>
<feature type="domain" description="EamA" evidence="2">
    <location>
        <begin position="153"/>
        <end position="283"/>
    </location>
</feature>
<evidence type="ECO:0000256" key="1">
    <source>
        <dbReference type="SAM" id="Phobius"/>
    </source>
</evidence>
<feature type="domain" description="EamA" evidence="2">
    <location>
        <begin position="4"/>
        <end position="140"/>
    </location>
</feature>
<protein>
    <recommendedName>
        <fullName evidence="2">EamA domain-containing protein</fullName>
    </recommendedName>
</protein>